<feature type="domain" description="Response regulatory" evidence="4">
    <location>
        <begin position="11"/>
        <end position="121"/>
    </location>
</feature>
<evidence type="ECO:0000313" key="5">
    <source>
        <dbReference type="EMBL" id="RXK51099.1"/>
    </source>
</evidence>
<dbReference type="InterPro" id="IPR011006">
    <property type="entry name" value="CheY-like_superfamily"/>
</dbReference>
<dbReference type="RefSeq" id="WP_129066966.1">
    <property type="nucleotide sequence ID" value="NZ_RDFA01000001.1"/>
</dbReference>
<dbReference type="InterPro" id="IPR001789">
    <property type="entry name" value="Sig_transdc_resp-reg_receiver"/>
</dbReference>
<dbReference type="PROSITE" id="PS50110">
    <property type="entry name" value="RESPONSE_REGULATORY"/>
    <property type="match status" value="1"/>
</dbReference>
<accession>A0A498KYF4</accession>
<protein>
    <submittedName>
        <fullName evidence="5">Response regulator</fullName>
    </submittedName>
</protein>
<reference evidence="5 6" key="1">
    <citation type="submission" date="2019-01" db="EMBL/GenBank/DDBJ databases">
        <title>Halorientalis sp. F13-25 a new haloarchaeum isolated from hypersaline water.</title>
        <authorList>
            <person name="Ana D.-V."/>
            <person name="Cristina S.-P."/>
            <person name="Antonio V."/>
        </authorList>
    </citation>
    <scope>NUCLEOTIDE SEQUENCE [LARGE SCALE GENOMIC DNA]</scope>
    <source>
        <strain evidence="5 6">F13-25</strain>
    </source>
</reference>
<name>A0A498KYF4_9EURY</name>
<dbReference type="InterPro" id="IPR050595">
    <property type="entry name" value="Bact_response_regulator"/>
</dbReference>
<dbReference type="PANTHER" id="PTHR44591:SF3">
    <property type="entry name" value="RESPONSE REGULATORY DOMAIN-CONTAINING PROTEIN"/>
    <property type="match status" value="1"/>
</dbReference>
<dbReference type="InterPro" id="IPR013971">
    <property type="entry name" value="HalX_domain"/>
</dbReference>
<sequence>MGDGTDEDCPRALVVDDEREVADAYALRLRGLCEVETAYGGEEALRAVEDRELDVVLLDRHMPGLSGDEVLDRFDEGDFDGRVIMVTAIDPDFGVLDMPFDDYLCKPVDREDVQAAVTHQCTVLGYEVLGDYFAVESKRRVIEAELSAEERESHDEFQATKARADRLERRARRLLGDEADALDEFEAIGREGE</sequence>
<dbReference type="SMART" id="SM00448">
    <property type="entry name" value="REC"/>
    <property type="match status" value="1"/>
</dbReference>
<keyword evidence="6" id="KW-1185">Reference proteome</keyword>
<dbReference type="OrthoDB" id="86314at2157"/>
<dbReference type="PANTHER" id="PTHR44591">
    <property type="entry name" value="STRESS RESPONSE REGULATOR PROTEIN 1"/>
    <property type="match status" value="1"/>
</dbReference>
<dbReference type="Pfam" id="PF08663">
    <property type="entry name" value="HalX"/>
    <property type="match status" value="1"/>
</dbReference>
<comment type="caution">
    <text evidence="5">The sequence shown here is derived from an EMBL/GenBank/DDBJ whole genome shotgun (WGS) entry which is preliminary data.</text>
</comment>
<organism evidence="5 6">
    <name type="scientific">Halorientalis pallida</name>
    <dbReference type="NCBI Taxonomy" id="2479928"/>
    <lineage>
        <taxon>Archaea</taxon>
        <taxon>Methanobacteriati</taxon>
        <taxon>Methanobacteriota</taxon>
        <taxon>Stenosarchaea group</taxon>
        <taxon>Halobacteria</taxon>
        <taxon>Halobacteriales</taxon>
        <taxon>Haloarculaceae</taxon>
        <taxon>Halorientalis</taxon>
    </lineage>
</organism>
<dbReference type="AlphaFoldDB" id="A0A498KYF4"/>
<dbReference type="EMBL" id="RDFA01000001">
    <property type="protein sequence ID" value="RXK51099.1"/>
    <property type="molecule type" value="Genomic_DNA"/>
</dbReference>
<gene>
    <name evidence="5" type="ORF">EAF64_00145</name>
</gene>
<feature type="coiled-coil region" evidence="3">
    <location>
        <begin position="157"/>
        <end position="184"/>
    </location>
</feature>
<dbReference type="SUPFAM" id="SSF52172">
    <property type="entry name" value="CheY-like"/>
    <property type="match status" value="1"/>
</dbReference>
<evidence type="ECO:0000256" key="3">
    <source>
        <dbReference type="SAM" id="Coils"/>
    </source>
</evidence>
<feature type="modified residue" description="4-aspartylphosphate" evidence="2">
    <location>
        <position position="59"/>
    </location>
</feature>
<evidence type="ECO:0000256" key="2">
    <source>
        <dbReference type="PROSITE-ProRule" id="PRU00169"/>
    </source>
</evidence>
<keyword evidence="3" id="KW-0175">Coiled coil</keyword>
<dbReference type="GO" id="GO:0000160">
    <property type="term" value="P:phosphorelay signal transduction system"/>
    <property type="evidence" value="ECO:0007669"/>
    <property type="project" value="InterPro"/>
</dbReference>
<evidence type="ECO:0000259" key="4">
    <source>
        <dbReference type="PROSITE" id="PS50110"/>
    </source>
</evidence>
<evidence type="ECO:0000256" key="1">
    <source>
        <dbReference type="ARBA" id="ARBA00022553"/>
    </source>
</evidence>
<proteinExistence type="predicted"/>
<dbReference type="Pfam" id="PF00072">
    <property type="entry name" value="Response_reg"/>
    <property type="match status" value="1"/>
</dbReference>
<dbReference type="Proteomes" id="UP000289691">
    <property type="component" value="Unassembled WGS sequence"/>
</dbReference>
<keyword evidence="1 2" id="KW-0597">Phosphoprotein</keyword>
<dbReference type="Gene3D" id="3.40.50.2300">
    <property type="match status" value="1"/>
</dbReference>
<evidence type="ECO:0000313" key="6">
    <source>
        <dbReference type="Proteomes" id="UP000289691"/>
    </source>
</evidence>